<protein>
    <submittedName>
        <fullName evidence="1">Uncharacterized protein</fullName>
    </submittedName>
</protein>
<organism evidence="1 2">
    <name type="scientific">Meristemomyces frigidus</name>
    <dbReference type="NCBI Taxonomy" id="1508187"/>
    <lineage>
        <taxon>Eukaryota</taxon>
        <taxon>Fungi</taxon>
        <taxon>Dikarya</taxon>
        <taxon>Ascomycota</taxon>
        <taxon>Pezizomycotina</taxon>
        <taxon>Dothideomycetes</taxon>
        <taxon>Dothideomycetidae</taxon>
        <taxon>Mycosphaerellales</taxon>
        <taxon>Teratosphaeriaceae</taxon>
        <taxon>Meristemomyces</taxon>
    </lineage>
</organism>
<gene>
    <name evidence="1" type="ORF">LTR62_002718</name>
</gene>
<dbReference type="Proteomes" id="UP001310890">
    <property type="component" value="Unassembled WGS sequence"/>
</dbReference>
<dbReference type="AlphaFoldDB" id="A0AAN7YL26"/>
<evidence type="ECO:0000313" key="2">
    <source>
        <dbReference type="Proteomes" id="UP001310890"/>
    </source>
</evidence>
<evidence type="ECO:0000313" key="1">
    <source>
        <dbReference type="EMBL" id="KAK5114148.1"/>
    </source>
</evidence>
<dbReference type="EMBL" id="JAVRRL010000019">
    <property type="protein sequence ID" value="KAK5114148.1"/>
    <property type="molecule type" value="Genomic_DNA"/>
</dbReference>
<name>A0AAN7YL26_9PEZI</name>
<accession>A0AAN7YL26</accession>
<comment type="caution">
    <text evidence="1">The sequence shown here is derived from an EMBL/GenBank/DDBJ whole genome shotgun (WGS) entry which is preliminary data.</text>
</comment>
<reference evidence="1" key="1">
    <citation type="submission" date="2023-08" db="EMBL/GenBank/DDBJ databases">
        <title>Black Yeasts Isolated from many extreme environments.</title>
        <authorList>
            <person name="Coleine C."/>
            <person name="Stajich J.E."/>
            <person name="Selbmann L."/>
        </authorList>
    </citation>
    <scope>NUCLEOTIDE SEQUENCE</scope>
    <source>
        <strain evidence="1">CCFEE 5401</strain>
    </source>
</reference>
<proteinExistence type="predicted"/>
<sequence length="217" mass="23851">MRGSGEMSVASECSSIALSQTLRFDGIFFRTTFGWPTSRLDYEHAFPIWHAICDATDDETKVPAEECVPSDSGNEHHLLALKLSQDRDQRQRARVLLQRSDGSCASTGLSACVGAYLSQPGKSNDQVRRGYHVNATMVLSPVADTVNAAVPNERYNYEIELATEELRNVPSTGRNAADLGSLPSYSNKMIHQCSSLRYAIFAGACAIWPFEIAKVNE</sequence>